<keyword evidence="1" id="KW-0472">Membrane</keyword>
<evidence type="ECO:0000313" key="2">
    <source>
        <dbReference type="EMBL" id="MEC3877549.1"/>
    </source>
</evidence>
<feature type="transmembrane region" description="Helical" evidence="1">
    <location>
        <begin position="55"/>
        <end position="75"/>
    </location>
</feature>
<protein>
    <recommendedName>
        <fullName evidence="4">PH domain-containing protein</fullName>
    </recommendedName>
</protein>
<gene>
    <name evidence="2" type="ORF">SOP96_17675</name>
</gene>
<keyword evidence="1" id="KW-0812">Transmembrane</keyword>
<feature type="transmembrane region" description="Helical" evidence="1">
    <location>
        <begin position="32"/>
        <end position="49"/>
    </location>
</feature>
<evidence type="ECO:0000313" key="3">
    <source>
        <dbReference type="Proteomes" id="UP001348397"/>
    </source>
</evidence>
<keyword evidence="1" id="KW-1133">Transmembrane helix</keyword>
<evidence type="ECO:0008006" key="4">
    <source>
        <dbReference type="Google" id="ProtNLM"/>
    </source>
</evidence>
<organism evidence="2 3">
    <name type="scientific">Chryseobacterium salviniae</name>
    <dbReference type="NCBI Taxonomy" id="3101750"/>
    <lineage>
        <taxon>Bacteria</taxon>
        <taxon>Pseudomonadati</taxon>
        <taxon>Bacteroidota</taxon>
        <taxon>Flavobacteriia</taxon>
        <taxon>Flavobacteriales</taxon>
        <taxon>Weeksellaceae</taxon>
        <taxon>Chryseobacterium group</taxon>
        <taxon>Chryseobacterium</taxon>
    </lineage>
</organism>
<accession>A0ABU6HWW5</accession>
<sequence>MLPTKMLLNNNEIIKKEILPRKSFFFNTTEKLRILFSFFYLFISLFFIFSRAPLVFFGLAMLGIGLYLAFFRWILKYFDIKNNRYFITNQRIFIAKSSESKIVWQKSLYEVDQINAEMNGRFFGNIIFGEPENIFGKNDEVFSFFRRNGMNFKEDKYAFLSVENINEIIPIFEELGLKVNKTFY</sequence>
<proteinExistence type="predicted"/>
<reference evidence="2 3" key="1">
    <citation type="submission" date="2024-01" db="EMBL/GenBank/DDBJ databases">
        <title>Chryseobacterium sp. T9W2-O.</title>
        <authorList>
            <person name="Maltman C."/>
        </authorList>
    </citation>
    <scope>NUCLEOTIDE SEQUENCE [LARGE SCALE GENOMIC DNA]</scope>
    <source>
        <strain evidence="2 3">T9W2-O</strain>
    </source>
</reference>
<evidence type="ECO:0000256" key="1">
    <source>
        <dbReference type="SAM" id="Phobius"/>
    </source>
</evidence>
<keyword evidence="3" id="KW-1185">Reference proteome</keyword>
<name>A0ABU6HWW5_9FLAO</name>
<comment type="caution">
    <text evidence="2">The sequence shown here is derived from an EMBL/GenBank/DDBJ whole genome shotgun (WGS) entry which is preliminary data.</text>
</comment>
<dbReference type="Proteomes" id="UP001348397">
    <property type="component" value="Unassembled WGS sequence"/>
</dbReference>
<dbReference type="EMBL" id="JAYLAA010000058">
    <property type="protein sequence ID" value="MEC3877549.1"/>
    <property type="molecule type" value="Genomic_DNA"/>
</dbReference>
<dbReference type="RefSeq" id="WP_326322215.1">
    <property type="nucleotide sequence ID" value="NZ_JAYLAA010000058.1"/>
</dbReference>